<proteinExistence type="predicted"/>
<dbReference type="AlphaFoldDB" id="A0AA88XJX4"/>
<dbReference type="Proteomes" id="UP001186944">
    <property type="component" value="Unassembled WGS sequence"/>
</dbReference>
<organism evidence="1 2">
    <name type="scientific">Pinctada imbricata</name>
    <name type="common">Atlantic pearl-oyster</name>
    <name type="synonym">Pinctada martensii</name>
    <dbReference type="NCBI Taxonomy" id="66713"/>
    <lineage>
        <taxon>Eukaryota</taxon>
        <taxon>Metazoa</taxon>
        <taxon>Spiralia</taxon>
        <taxon>Lophotrochozoa</taxon>
        <taxon>Mollusca</taxon>
        <taxon>Bivalvia</taxon>
        <taxon>Autobranchia</taxon>
        <taxon>Pteriomorphia</taxon>
        <taxon>Pterioida</taxon>
        <taxon>Pterioidea</taxon>
        <taxon>Pteriidae</taxon>
        <taxon>Pinctada</taxon>
    </lineage>
</organism>
<evidence type="ECO:0000313" key="1">
    <source>
        <dbReference type="EMBL" id="KAK3085705.1"/>
    </source>
</evidence>
<name>A0AA88XJX4_PINIB</name>
<gene>
    <name evidence="1" type="ORF">FSP39_007566</name>
</gene>
<comment type="caution">
    <text evidence="1">The sequence shown here is derived from an EMBL/GenBank/DDBJ whole genome shotgun (WGS) entry which is preliminary data.</text>
</comment>
<reference evidence="1" key="1">
    <citation type="submission" date="2019-08" db="EMBL/GenBank/DDBJ databases">
        <title>The improved chromosome-level genome for the pearl oyster Pinctada fucata martensii using PacBio sequencing and Hi-C.</title>
        <authorList>
            <person name="Zheng Z."/>
        </authorList>
    </citation>
    <scope>NUCLEOTIDE SEQUENCE</scope>
    <source>
        <strain evidence="1">ZZ-2019</strain>
        <tissue evidence="1">Adductor muscle</tissue>
    </source>
</reference>
<dbReference type="GO" id="GO:0031012">
    <property type="term" value="C:extracellular matrix"/>
    <property type="evidence" value="ECO:0007669"/>
    <property type="project" value="TreeGrafter"/>
</dbReference>
<accession>A0AA88XJX4</accession>
<dbReference type="GO" id="GO:0061343">
    <property type="term" value="P:cell adhesion involved in heart morphogenesis"/>
    <property type="evidence" value="ECO:0007669"/>
    <property type="project" value="TreeGrafter"/>
</dbReference>
<evidence type="ECO:0008006" key="3">
    <source>
        <dbReference type="Google" id="ProtNLM"/>
    </source>
</evidence>
<keyword evidence="2" id="KW-1185">Reference proteome</keyword>
<evidence type="ECO:0000313" key="2">
    <source>
        <dbReference type="Proteomes" id="UP001186944"/>
    </source>
</evidence>
<protein>
    <recommendedName>
        <fullName evidence="3">RNA-directed DNA polymerase from mobile element jockey</fullName>
    </recommendedName>
</protein>
<dbReference type="GO" id="GO:0007508">
    <property type="term" value="P:larval heart development"/>
    <property type="evidence" value="ECO:0007669"/>
    <property type="project" value="TreeGrafter"/>
</dbReference>
<dbReference type="PANTHER" id="PTHR33395:SF21">
    <property type="entry name" value="PERICARDIN"/>
    <property type="match status" value="1"/>
</dbReference>
<sequence>MISLVKEGSDSDYFIECIKDSYLIQHVEMATRFRGNQRPTLLDLILTNEENVVQDLNYLAPVGNSDHCSLLFSYVCKAEENMLCTKKFRYDKGNYDEMRKLFTEVDWIGIMSESESEGSVQELWDVFREKMEETMDKCIPVHNVKNKSRKTKQQMYMDAEGMRMVRRKNKAWEKYMKSREQKDYLEYCDVRNALREHTKELRCKFEENIANEVKENPRAFWKYTRSKTTVRSGVGDLKDKEGVMHSDDKAKAEILNSFFCRVFTNEDLERIPSLERKHYGPTLSHIDINEETVVKCIQKLKPGKSAGPDGFHPRVLKEIANEIALPLSIIFRKSIESGRLPCQWKLGQVTPIFKKGDRNTPGNYRPVSVTAVLCKVMETIVREHVMKHMVENKLFL</sequence>
<dbReference type="PANTHER" id="PTHR33395">
    <property type="entry name" value="TRANSCRIPTASE, PUTATIVE-RELATED-RELATED"/>
    <property type="match status" value="1"/>
</dbReference>
<dbReference type="EMBL" id="VSWD01000012">
    <property type="protein sequence ID" value="KAK3085705.1"/>
    <property type="molecule type" value="Genomic_DNA"/>
</dbReference>